<evidence type="ECO:0000256" key="1">
    <source>
        <dbReference type="ARBA" id="ARBA00004141"/>
    </source>
</evidence>
<dbReference type="EMBL" id="JACRUL010000035">
    <property type="protein sequence ID" value="MBC5845353.1"/>
    <property type="molecule type" value="Genomic_DNA"/>
</dbReference>
<dbReference type="PROSITE" id="PS51257">
    <property type="entry name" value="PROKAR_LIPOPROTEIN"/>
    <property type="match status" value="1"/>
</dbReference>
<comment type="subcellular location">
    <subcellularLocation>
        <location evidence="1">Membrane</location>
        <topology evidence="1">Multi-pass membrane protein</topology>
    </subcellularLocation>
</comment>
<evidence type="ECO:0000313" key="8">
    <source>
        <dbReference type="EMBL" id="MBC5845353.1"/>
    </source>
</evidence>
<dbReference type="InterPro" id="IPR022357">
    <property type="entry name" value="MIP_CS"/>
</dbReference>
<dbReference type="InterPro" id="IPR034294">
    <property type="entry name" value="Aquaporin_transptr"/>
</dbReference>
<keyword evidence="3 6" id="KW-0812">Transmembrane</keyword>
<accession>A0A923SKJ2</accession>
<dbReference type="PROSITE" id="PS00221">
    <property type="entry name" value="MIP"/>
    <property type="match status" value="1"/>
</dbReference>
<dbReference type="PRINTS" id="PR00783">
    <property type="entry name" value="MINTRINSICP"/>
</dbReference>
<keyword evidence="4 7" id="KW-1133">Transmembrane helix</keyword>
<feature type="transmembrane region" description="Helical" evidence="7">
    <location>
        <begin position="12"/>
        <end position="33"/>
    </location>
</feature>
<evidence type="ECO:0000256" key="3">
    <source>
        <dbReference type="ARBA" id="ARBA00022692"/>
    </source>
</evidence>
<dbReference type="PANTHER" id="PTHR45724">
    <property type="entry name" value="AQUAPORIN NIP2-1"/>
    <property type="match status" value="1"/>
</dbReference>
<dbReference type="GO" id="GO:0016020">
    <property type="term" value="C:membrane"/>
    <property type="evidence" value="ECO:0007669"/>
    <property type="project" value="UniProtKB-SubCell"/>
</dbReference>
<dbReference type="RefSeq" id="WP_187019779.1">
    <property type="nucleotide sequence ID" value="NZ_JACRUK010000036.1"/>
</dbReference>
<evidence type="ECO:0000256" key="5">
    <source>
        <dbReference type="ARBA" id="ARBA00023136"/>
    </source>
</evidence>
<evidence type="ECO:0000256" key="6">
    <source>
        <dbReference type="RuleBase" id="RU000477"/>
    </source>
</evidence>
<reference evidence="8 9" key="1">
    <citation type="submission" date="2020-08" db="EMBL/GenBank/DDBJ databases">
        <title>Description of novel Flavobacterium F-392 isolate.</title>
        <authorList>
            <person name="Saticioglu I.B."/>
            <person name="Duman M."/>
            <person name="Altun S."/>
        </authorList>
    </citation>
    <scope>NUCLEOTIDE SEQUENCE [LARGE SCALE GENOMIC DNA]</scope>
    <source>
        <strain evidence="8 9">F-392</strain>
    </source>
</reference>
<proteinExistence type="inferred from homology"/>
<evidence type="ECO:0000313" key="9">
    <source>
        <dbReference type="Proteomes" id="UP000641454"/>
    </source>
</evidence>
<protein>
    <submittedName>
        <fullName evidence="8">Aquaporin</fullName>
    </submittedName>
</protein>
<dbReference type="PANTHER" id="PTHR45724:SF13">
    <property type="entry name" value="AQUAPORIN NIP1-1-RELATED"/>
    <property type="match status" value="1"/>
</dbReference>
<name>A0A923SKJ2_9FLAO</name>
<keyword evidence="9" id="KW-1185">Reference proteome</keyword>
<comment type="caution">
    <text evidence="8">The sequence shown here is derived from an EMBL/GenBank/DDBJ whole genome shotgun (WGS) entry which is preliminary data.</text>
</comment>
<comment type="similarity">
    <text evidence="6">Belongs to the MIP/aquaporin (TC 1.A.8) family.</text>
</comment>
<keyword evidence="2 6" id="KW-0813">Transport</keyword>
<dbReference type="AlphaFoldDB" id="A0A923SKJ2"/>
<organism evidence="8 9">
    <name type="scientific">Flavobacterium muglaense</name>
    <dbReference type="NCBI Taxonomy" id="2764716"/>
    <lineage>
        <taxon>Bacteria</taxon>
        <taxon>Pseudomonadati</taxon>
        <taxon>Bacteroidota</taxon>
        <taxon>Flavobacteriia</taxon>
        <taxon>Flavobacteriales</taxon>
        <taxon>Flavobacteriaceae</taxon>
        <taxon>Flavobacterium</taxon>
    </lineage>
</organism>
<feature type="transmembrane region" description="Helical" evidence="7">
    <location>
        <begin position="214"/>
        <end position="232"/>
    </location>
</feature>
<dbReference type="InterPro" id="IPR023271">
    <property type="entry name" value="Aquaporin-like"/>
</dbReference>
<dbReference type="Pfam" id="PF00230">
    <property type="entry name" value="MIP"/>
    <property type="match status" value="1"/>
</dbReference>
<evidence type="ECO:0000256" key="4">
    <source>
        <dbReference type="ARBA" id="ARBA00022989"/>
    </source>
</evidence>
<dbReference type="Proteomes" id="UP000641454">
    <property type="component" value="Unassembled WGS sequence"/>
</dbReference>
<dbReference type="InterPro" id="IPR000425">
    <property type="entry name" value="MIP"/>
</dbReference>
<keyword evidence="5 7" id="KW-0472">Membrane</keyword>
<dbReference type="GO" id="GO:0015267">
    <property type="term" value="F:channel activity"/>
    <property type="evidence" value="ECO:0007669"/>
    <property type="project" value="InterPro"/>
</dbReference>
<feature type="transmembrane region" description="Helical" evidence="7">
    <location>
        <begin position="97"/>
        <end position="123"/>
    </location>
</feature>
<feature type="transmembrane region" description="Helical" evidence="7">
    <location>
        <begin position="48"/>
        <end position="68"/>
    </location>
</feature>
<sequence>MITTFKSNWKIYSYEALALGLFMVSACAFAIIIEHPDFWIKNNVESAIFRRFLMGCAMGLTAVLLIYSKFGKISGAHMNPAVTIANWQMDRMKTSDAIFYIIFQFIGGILGVLLFKIFFFEYISNPEINYVVTIPSTSSSSALKPFLFEFLISFIMLLSVLILSNVPKLANYTGYFVGVLLVIYITFEAPISGMSINPARTVASAFSSGNYSNLWLYFVAPIFGMLLASLIFRRAYKSINCECQTMQCFMSGNKHTNKVYEVLKYYFN</sequence>
<evidence type="ECO:0000256" key="2">
    <source>
        <dbReference type="ARBA" id="ARBA00022448"/>
    </source>
</evidence>
<dbReference type="Gene3D" id="1.20.1080.10">
    <property type="entry name" value="Glycerol uptake facilitator protein"/>
    <property type="match status" value="1"/>
</dbReference>
<feature type="transmembrane region" description="Helical" evidence="7">
    <location>
        <begin position="143"/>
        <end position="163"/>
    </location>
</feature>
<gene>
    <name evidence="8" type="ORF">H8R25_13005</name>
</gene>
<evidence type="ECO:0000256" key="7">
    <source>
        <dbReference type="SAM" id="Phobius"/>
    </source>
</evidence>
<feature type="transmembrane region" description="Helical" evidence="7">
    <location>
        <begin position="175"/>
        <end position="194"/>
    </location>
</feature>
<dbReference type="SUPFAM" id="SSF81338">
    <property type="entry name" value="Aquaporin-like"/>
    <property type="match status" value="1"/>
</dbReference>